<proteinExistence type="predicted"/>
<reference evidence="2" key="1">
    <citation type="submission" date="2019-07" db="EMBL/GenBank/DDBJ databases">
        <title>Chitinimonas sp. nov., isolated from Ny-Alesund, arctica soil.</title>
        <authorList>
            <person name="Xu Q."/>
            <person name="Peng F."/>
        </authorList>
    </citation>
    <scope>NUCLEOTIDE SEQUENCE [LARGE SCALE GENOMIC DNA]</scope>
    <source>
        <strain evidence="2">R3-44</strain>
    </source>
</reference>
<dbReference type="Proteomes" id="UP000317550">
    <property type="component" value="Chromosome"/>
</dbReference>
<dbReference type="KEGG" id="cari:FNU76_14790"/>
<accession>A0A516SH82</accession>
<evidence type="ECO:0000313" key="2">
    <source>
        <dbReference type="Proteomes" id="UP000317550"/>
    </source>
</evidence>
<dbReference type="RefSeq" id="WP_144278914.1">
    <property type="nucleotide sequence ID" value="NZ_CP041730.1"/>
</dbReference>
<protein>
    <submittedName>
        <fullName evidence="1">Uncharacterized protein</fullName>
    </submittedName>
</protein>
<sequence length="117" mass="13799">MPIFDREKWSRFGSGFSGYDCAIGFDRRYAFLMYEITDSPHRDPMPEMRVVVARMERPMENRFYRIQLPHFDFARIAYGESPSTEFTAVDLGGIPMAITRLIAKKRRSTPWRLRVVN</sequence>
<name>A0A516SH82_9NEIS</name>
<dbReference type="EMBL" id="CP041730">
    <property type="protein sequence ID" value="QDQ27521.1"/>
    <property type="molecule type" value="Genomic_DNA"/>
</dbReference>
<evidence type="ECO:0000313" key="1">
    <source>
        <dbReference type="EMBL" id="QDQ27521.1"/>
    </source>
</evidence>
<dbReference type="AlphaFoldDB" id="A0A516SH82"/>
<keyword evidence="2" id="KW-1185">Reference proteome</keyword>
<organism evidence="1 2">
    <name type="scientific">Chitinimonas arctica</name>
    <dbReference type="NCBI Taxonomy" id="2594795"/>
    <lineage>
        <taxon>Bacteria</taxon>
        <taxon>Pseudomonadati</taxon>
        <taxon>Pseudomonadota</taxon>
        <taxon>Betaproteobacteria</taxon>
        <taxon>Neisseriales</taxon>
        <taxon>Chitinibacteraceae</taxon>
        <taxon>Chitinimonas</taxon>
    </lineage>
</organism>
<gene>
    <name evidence="1" type="ORF">FNU76_14790</name>
</gene>